<keyword evidence="2" id="KW-1185">Reference proteome</keyword>
<name>A0A392RE89_9FABA</name>
<sequence>MSPGDISSRQARLHLLISPDFASKPETFCPGLARSSPDDI</sequence>
<dbReference type="EMBL" id="LXQA010217966">
    <property type="protein sequence ID" value="MCI34881.1"/>
    <property type="molecule type" value="Genomic_DNA"/>
</dbReference>
<dbReference type="Proteomes" id="UP000265520">
    <property type="component" value="Unassembled WGS sequence"/>
</dbReference>
<comment type="caution">
    <text evidence="1">The sequence shown here is derived from an EMBL/GenBank/DDBJ whole genome shotgun (WGS) entry which is preliminary data.</text>
</comment>
<reference evidence="1 2" key="1">
    <citation type="journal article" date="2018" name="Front. Plant Sci.">
        <title>Red Clover (Trifolium pratense) and Zigzag Clover (T. medium) - A Picture of Genomic Similarities and Differences.</title>
        <authorList>
            <person name="Dluhosova J."/>
            <person name="Istvanek J."/>
            <person name="Nedelnik J."/>
            <person name="Repkova J."/>
        </authorList>
    </citation>
    <scope>NUCLEOTIDE SEQUENCE [LARGE SCALE GENOMIC DNA]</scope>
    <source>
        <strain evidence="2">cv. 10/8</strain>
        <tissue evidence="1">Leaf</tissue>
    </source>
</reference>
<dbReference type="AlphaFoldDB" id="A0A392RE89"/>
<evidence type="ECO:0000313" key="1">
    <source>
        <dbReference type="EMBL" id="MCI34881.1"/>
    </source>
</evidence>
<accession>A0A392RE89</accession>
<evidence type="ECO:0000313" key="2">
    <source>
        <dbReference type="Proteomes" id="UP000265520"/>
    </source>
</evidence>
<proteinExistence type="predicted"/>
<protein>
    <submittedName>
        <fullName evidence="1">Uncharacterized protein</fullName>
    </submittedName>
</protein>
<organism evidence="1 2">
    <name type="scientific">Trifolium medium</name>
    <dbReference type="NCBI Taxonomy" id="97028"/>
    <lineage>
        <taxon>Eukaryota</taxon>
        <taxon>Viridiplantae</taxon>
        <taxon>Streptophyta</taxon>
        <taxon>Embryophyta</taxon>
        <taxon>Tracheophyta</taxon>
        <taxon>Spermatophyta</taxon>
        <taxon>Magnoliopsida</taxon>
        <taxon>eudicotyledons</taxon>
        <taxon>Gunneridae</taxon>
        <taxon>Pentapetalae</taxon>
        <taxon>rosids</taxon>
        <taxon>fabids</taxon>
        <taxon>Fabales</taxon>
        <taxon>Fabaceae</taxon>
        <taxon>Papilionoideae</taxon>
        <taxon>50 kb inversion clade</taxon>
        <taxon>NPAAA clade</taxon>
        <taxon>Hologalegina</taxon>
        <taxon>IRL clade</taxon>
        <taxon>Trifolieae</taxon>
        <taxon>Trifolium</taxon>
    </lineage>
</organism>